<evidence type="ECO:0000313" key="1">
    <source>
        <dbReference type="EMBL" id="ETA71056.1"/>
    </source>
</evidence>
<dbReference type="HOGENOM" id="CLU_555087_0_0_11"/>
<proteinExistence type="predicted"/>
<evidence type="ECO:0000313" key="2">
    <source>
        <dbReference type="Proteomes" id="UP000019485"/>
    </source>
</evidence>
<dbReference type="AlphaFoldDB" id="W9E4Z4"/>
<organism evidence="1 2">
    <name type="scientific">Actinospica robiniae DSM 44927</name>
    <dbReference type="NCBI Taxonomy" id="479430"/>
    <lineage>
        <taxon>Bacteria</taxon>
        <taxon>Bacillati</taxon>
        <taxon>Actinomycetota</taxon>
        <taxon>Actinomycetes</taxon>
        <taxon>Catenulisporales</taxon>
        <taxon>Actinospicaceae</taxon>
        <taxon>Actinospica</taxon>
    </lineage>
</organism>
<sequence>MSSQGFFESEPRYARRLVQEAGEDAARSDERIRRSVLDADQRIDDLTRQVEFLTRAFEAFVELGDVRTELARFLPAAAARAAARTFIKSLVPSQDSVLLRDSGDVPGYWLPLAASGLALLLRADPGAEPQVAAACERDAERTALFLALGLRLGGAAQLAGPYLAAALPPPSADGVVTVAARHLWCALADGHYGPAARTALASWLEALVASISAADLRAAVEARRGQSPVEFGPFPRPTFGPRVPRSAAIEAALKSAAAAATSLVRLERWYGAEPDDPNAPAAAADVAACEPVINMLIDEGSPEEGPLLRRAAELEILTRTKIAPPAAPRWDDPAGYGPEVVVADLLAADPELAARRDLARAALCRPVAELAESLLADACPQPPAEMTVSLEDDTLTLAYDRSPDAEIDRICAEIERRAAEAGARGNRKYAADQLRRAVDRKAEHSTLIRSAGERLLDYRAQAAEIRAAAEASHQSLMHRMGQVAEWANPEA</sequence>
<gene>
    <name evidence="1" type="ORF">ActroDRAFT_0077</name>
</gene>
<protein>
    <submittedName>
        <fullName evidence="1">Uncharacterized protein</fullName>
    </submittedName>
</protein>
<accession>W9E4Z4</accession>
<dbReference type="Proteomes" id="UP000019485">
    <property type="component" value="Unassembled WGS sequence"/>
</dbReference>
<comment type="caution">
    <text evidence="1">The sequence shown here is derived from an EMBL/GenBank/DDBJ whole genome shotgun (WGS) entry which is preliminary data.</text>
</comment>
<name>W9E4Z4_9ACTN</name>
<dbReference type="EMBL" id="AZAN01000001">
    <property type="protein sequence ID" value="ETA71056.1"/>
    <property type="molecule type" value="Genomic_DNA"/>
</dbReference>
<reference evidence="1 2" key="1">
    <citation type="submission" date="2013-08" db="EMBL/GenBank/DDBJ databases">
        <authorList>
            <consortium name="DOE Joint Genome Institute"/>
            <person name="Eisen J."/>
            <person name="Huntemann M."/>
            <person name="Han J."/>
            <person name="Chen A."/>
            <person name="Kyrpides N."/>
            <person name="Mavromatis K."/>
            <person name="Markowitz V."/>
            <person name="Palaniappan K."/>
            <person name="Ivanova N."/>
            <person name="Schaumberg A."/>
            <person name="Pati A."/>
            <person name="Liolios K."/>
            <person name="Nordberg H.P."/>
            <person name="Cantor M.N."/>
            <person name="Hua S.X."/>
            <person name="Woyke T."/>
        </authorList>
    </citation>
    <scope>NUCLEOTIDE SEQUENCE [LARGE SCALE GENOMIC DNA]</scope>
    <source>
        <strain evidence="1 2">DSM 44927</strain>
    </source>
</reference>
<keyword evidence="2" id="KW-1185">Reference proteome</keyword>